<dbReference type="Proteomes" id="UP000323142">
    <property type="component" value="Unassembled WGS sequence"/>
</dbReference>
<dbReference type="RefSeq" id="WP_149819607.1">
    <property type="nucleotide sequence ID" value="NZ_VUOA01000029.1"/>
</dbReference>
<sequence>MPRTIARMRTLGPVMERRLRAMGAVEGYRRPRFVFGRAVSAVAARAMEAALLDCDGRRLPPEVRARLAHEGRT</sequence>
<reference evidence="1 2" key="2">
    <citation type="submission" date="2019-09" db="EMBL/GenBank/DDBJ databases">
        <authorList>
            <person name="Jin C."/>
        </authorList>
    </citation>
    <scope>NUCLEOTIDE SEQUENCE [LARGE SCALE GENOMIC DNA]</scope>
    <source>
        <strain evidence="1 2">BN140002</strain>
    </source>
</reference>
<evidence type="ECO:0000313" key="1">
    <source>
        <dbReference type="EMBL" id="KAA2236021.1"/>
    </source>
</evidence>
<comment type="caution">
    <text evidence="1">The sequence shown here is derived from an EMBL/GenBank/DDBJ whole genome shotgun (WGS) entry which is preliminary data.</text>
</comment>
<dbReference type="AlphaFoldDB" id="A0A5B2VAI3"/>
<organism evidence="1 2">
    <name type="scientific">Salinarimonas soli</name>
    <dbReference type="NCBI Taxonomy" id="1638099"/>
    <lineage>
        <taxon>Bacteria</taxon>
        <taxon>Pseudomonadati</taxon>
        <taxon>Pseudomonadota</taxon>
        <taxon>Alphaproteobacteria</taxon>
        <taxon>Hyphomicrobiales</taxon>
        <taxon>Salinarimonadaceae</taxon>
        <taxon>Salinarimonas</taxon>
    </lineage>
</organism>
<evidence type="ECO:0000313" key="2">
    <source>
        <dbReference type="Proteomes" id="UP000323142"/>
    </source>
</evidence>
<dbReference type="EMBL" id="VUOA01000029">
    <property type="protein sequence ID" value="KAA2236021.1"/>
    <property type="molecule type" value="Genomic_DNA"/>
</dbReference>
<keyword evidence="2" id="KW-1185">Reference proteome</keyword>
<name>A0A5B2VAI3_9HYPH</name>
<gene>
    <name evidence="1" type="ORF">F0L46_16740</name>
</gene>
<accession>A0A5B2VAI3</accession>
<proteinExistence type="predicted"/>
<reference evidence="1 2" key="1">
    <citation type="submission" date="2019-09" db="EMBL/GenBank/DDBJ databases">
        <title>Salinarimonas rosea gen. nov., sp. nov., a new member of the a-2 subgroup of the Proteobacteria.</title>
        <authorList>
            <person name="Liu J."/>
        </authorList>
    </citation>
    <scope>NUCLEOTIDE SEQUENCE [LARGE SCALE GENOMIC DNA]</scope>
    <source>
        <strain evidence="1 2">BN140002</strain>
    </source>
</reference>
<protein>
    <submittedName>
        <fullName evidence="1">Uncharacterized protein</fullName>
    </submittedName>
</protein>
<dbReference type="Gene3D" id="1.10.150.20">
    <property type="entry name" value="5' to 3' exonuclease, C-terminal subdomain"/>
    <property type="match status" value="1"/>
</dbReference>
<dbReference type="OrthoDB" id="7861542at2"/>